<evidence type="ECO:0000313" key="1">
    <source>
        <dbReference type="EMBL" id="RHZ90231.1"/>
    </source>
</evidence>
<comment type="caution">
    <text evidence="1">The sequence shown here is derived from an EMBL/GenBank/DDBJ whole genome shotgun (WGS) entry which is preliminary data.</text>
</comment>
<dbReference type="EMBL" id="PQFF01000002">
    <property type="protein sequence ID" value="RHZ90231.1"/>
    <property type="molecule type" value="Genomic_DNA"/>
</dbReference>
<protein>
    <submittedName>
        <fullName evidence="1">Uncharacterized protein</fullName>
    </submittedName>
</protein>
<sequence length="230" mass="26640">MTRNEKFQSKMADLIQKTQERTNLSFRPYNRNYFNTELRQEFTRNILVNGLYSITRGIKSYSIDEESSDINVRTSSTISNISNQSGSSSCMDSDYLFDNSRKDENSQMECDVESTFSINEEEDKHQDLEEKSVIGLKCSSDDDDFWQDENLSQQDSFENRTMLTSSDSLYDDNVHVVPKDNDLLDFDDEMIKDLPGCNEIDNYNIIRSQIQGNKGNKEFCMSKNSINMTL</sequence>
<gene>
    <name evidence="1" type="ORF">Glove_2g5</name>
</gene>
<reference evidence="1 2" key="1">
    <citation type="submission" date="2018-08" db="EMBL/GenBank/DDBJ databases">
        <title>Genome and evolution of the arbuscular mycorrhizal fungus Diversispora epigaea (formerly Glomus versiforme) and its bacterial endosymbionts.</title>
        <authorList>
            <person name="Sun X."/>
            <person name="Fei Z."/>
            <person name="Harrison M."/>
        </authorList>
    </citation>
    <scope>NUCLEOTIDE SEQUENCE [LARGE SCALE GENOMIC DNA]</scope>
    <source>
        <strain evidence="1 2">IT104</strain>
    </source>
</reference>
<organism evidence="1 2">
    <name type="scientific">Diversispora epigaea</name>
    <dbReference type="NCBI Taxonomy" id="1348612"/>
    <lineage>
        <taxon>Eukaryota</taxon>
        <taxon>Fungi</taxon>
        <taxon>Fungi incertae sedis</taxon>
        <taxon>Mucoromycota</taxon>
        <taxon>Glomeromycotina</taxon>
        <taxon>Glomeromycetes</taxon>
        <taxon>Diversisporales</taxon>
        <taxon>Diversisporaceae</taxon>
        <taxon>Diversispora</taxon>
    </lineage>
</organism>
<dbReference type="AlphaFoldDB" id="A0A397JQM3"/>
<name>A0A397JQM3_9GLOM</name>
<proteinExistence type="predicted"/>
<keyword evidence="2" id="KW-1185">Reference proteome</keyword>
<accession>A0A397JQM3</accession>
<evidence type="ECO:0000313" key="2">
    <source>
        <dbReference type="Proteomes" id="UP000266861"/>
    </source>
</evidence>
<dbReference type="Proteomes" id="UP000266861">
    <property type="component" value="Unassembled WGS sequence"/>
</dbReference>